<feature type="region of interest" description="Disordered" evidence="1">
    <location>
        <begin position="1"/>
        <end position="33"/>
    </location>
</feature>
<gene>
    <name evidence="3" type="ORF">HJC23_006860</name>
</gene>
<feature type="compositionally biased region" description="Polar residues" evidence="1">
    <location>
        <begin position="1"/>
        <end position="18"/>
    </location>
</feature>
<keyword evidence="2" id="KW-0812">Transmembrane</keyword>
<keyword evidence="2" id="KW-0472">Membrane</keyword>
<dbReference type="EMBL" id="JABMIG020000051">
    <property type="protein sequence ID" value="KAL3797822.1"/>
    <property type="molecule type" value="Genomic_DNA"/>
</dbReference>
<feature type="transmembrane region" description="Helical" evidence="2">
    <location>
        <begin position="109"/>
        <end position="131"/>
    </location>
</feature>
<evidence type="ECO:0000313" key="4">
    <source>
        <dbReference type="Proteomes" id="UP001516023"/>
    </source>
</evidence>
<feature type="region of interest" description="Disordered" evidence="1">
    <location>
        <begin position="357"/>
        <end position="382"/>
    </location>
</feature>
<name>A0ABD3QCH9_9STRA</name>
<evidence type="ECO:0000256" key="2">
    <source>
        <dbReference type="SAM" id="Phobius"/>
    </source>
</evidence>
<protein>
    <submittedName>
        <fullName evidence="3">Uncharacterized protein</fullName>
    </submittedName>
</protein>
<organism evidence="3 4">
    <name type="scientific">Cyclotella cryptica</name>
    <dbReference type="NCBI Taxonomy" id="29204"/>
    <lineage>
        <taxon>Eukaryota</taxon>
        <taxon>Sar</taxon>
        <taxon>Stramenopiles</taxon>
        <taxon>Ochrophyta</taxon>
        <taxon>Bacillariophyta</taxon>
        <taxon>Coscinodiscophyceae</taxon>
        <taxon>Thalassiosirophycidae</taxon>
        <taxon>Stephanodiscales</taxon>
        <taxon>Stephanodiscaceae</taxon>
        <taxon>Cyclotella</taxon>
    </lineage>
</organism>
<proteinExistence type="predicted"/>
<accession>A0ABD3QCH9</accession>
<comment type="caution">
    <text evidence="3">The sequence shown here is derived from an EMBL/GenBank/DDBJ whole genome shotgun (WGS) entry which is preliminary data.</text>
</comment>
<reference evidence="3 4" key="1">
    <citation type="journal article" date="2020" name="G3 (Bethesda)">
        <title>Improved Reference Genome for Cyclotella cryptica CCMP332, a Model for Cell Wall Morphogenesis, Salinity Adaptation, and Lipid Production in Diatoms (Bacillariophyta).</title>
        <authorList>
            <person name="Roberts W.R."/>
            <person name="Downey K.M."/>
            <person name="Ruck E.C."/>
            <person name="Traller J.C."/>
            <person name="Alverson A.J."/>
        </authorList>
    </citation>
    <scope>NUCLEOTIDE SEQUENCE [LARGE SCALE GENOMIC DNA]</scope>
    <source>
        <strain evidence="3 4">CCMP332</strain>
    </source>
</reference>
<keyword evidence="4" id="KW-1185">Reference proteome</keyword>
<sequence>MSTGHTASYSSRSTPQSMHTHEQSFHPSLQSSNSARAFVQDIHSRLDRADREERELARRLVPRLAARAYHLEDGNTWCQDWLQYQKNTHPVFGLCFHHKLHPIRGPQRIIILMGSIAFGLAITNIVFLGLLNSNSAGQWVNLVYNVTGEVSEIQYRYTHVQLEQSMLFLWTVGSFLHSAFDMLIWYLAACACFRPGGIAGRNSHFCQTLGLYIAVLVVVSMVFIATLVIVMRLNEDEQNWTQLMHIDDDSNKTMLSTGLNWTGLGFMNEDNNSTTSSLNSPRSTDETNSTGFPGISDLVYSKSDTKYAFLVGYAVELTIALFVYYFITSTVFFSGILGCGRIPIIGGRPYELRHIARNSSRREGRKTGSYDHSDSSHFSGNV</sequence>
<evidence type="ECO:0000256" key="1">
    <source>
        <dbReference type="SAM" id="MobiDB-lite"/>
    </source>
</evidence>
<dbReference type="Proteomes" id="UP001516023">
    <property type="component" value="Unassembled WGS sequence"/>
</dbReference>
<feature type="compositionally biased region" description="Basic and acidic residues" evidence="1">
    <location>
        <begin position="357"/>
        <end position="375"/>
    </location>
</feature>
<evidence type="ECO:0000313" key="3">
    <source>
        <dbReference type="EMBL" id="KAL3797822.1"/>
    </source>
</evidence>
<feature type="transmembrane region" description="Helical" evidence="2">
    <location>
        <begin position="209"/>
        <end position="231"/>
    </location>
</feature>
<keyword evidence="2" id="KW-1133">Transmembrane helix</keyword>
<dbReference type="AlphaFoldDB" id="A0ABD3QCH9"/>
<feature type="transmembrane region" description="Helical" evidence="2">
    <location>
        <begin position="167"/>
        <end position="188"/>
    </location>
</feature>